<reference evidence="1" key="2">
    <citation type="submission" date="2013-05" db="EMBL/GenBank/DDBJ databases">
        <authorList>
            <person name="Carter J.-M."/>
            <person name="Baker S.C."/>
            <person name="Pink R."/>
            <person name="Carter D.R.F."/>
            <person name="Collins A."/>
            <person name="Tomlin J."/>
            <person name="Gibbs M."/>
            <person name="Breuker C.J."/>
        </authorList>
    </citation>
    <scope>NUCLEOTIDE SEQUENCE</scope>
    <source>
        <tissue evidence="1">Ovary</tissue>
    </source>
</reference>
<accession>S4NRP9</accession>
<feature type="non-terminal residue" evidence="1">
    <location>
        <position position="168"/>
    </location>
</feature>
<sequence>MCNNCYSLMISAYEFRLQCTKVDKELKLQLETTTLDQKQIENCSQIETQVKSTSNMTIEDIAKESMKQLESLIKQEPNDDSDDEFYYVVVVDEPEDATNEDAETNNGIAIESNTQDVDNFQEGNMEVDDENNFMQYQNKTHSTQFENNIESFLVSNPKVPMNVPATIL</sequence>
<name>S4NRP9_9NEOP</name>
<organism evidence="1">
    <name type="scientific">Pararge aegeria</name>
    <name type="common">speckled wood butterfly</name>
    <dbReference type="NCBI Taxonomy" id="116150"/>
    <lineage>
        <taxon>Eukaryota</taxon>
        <taxon>Metazoa</taxon>
        <taxon>Ecdysozoa</taxon>
        <taxon>Arthropoda</taxon>
        <taxon>Hexapoda</taxon>
        <taxon>Insecta</taxon>
        <taxon>Pterygota</taxon>
        <taxon>Neoptera</taxon>
        <taxon>Endopterygota</taxon>
        <taxon>Lepidoptera</taxon>
        <taxon>Glossata</taxon>
        <taxon>Ditrysia</taxon>
        <taxon>Papilionoidea</taxon>
        <taxon>Nymphalidae</taxon>
        <taxon>Satyrinae</taxon>
        <taxon>Satyrini</taxon>
        <taxon>Parargina</taxon>
        <taxon>Pararge</taxon>
    </lineage>
</organism>
<evidence type="ECO:0000313" key="1">
    <source>
        <dbReference type="EMBL" id="JAA81431.1"/>
    </source>
</evidence>
<reference evidence="1" key="1">
    <citation type="journal article" date="2013" name="BMC Genomics">
        <title>Unscrambling butterfly oogenesis.</title>
        <authorList>
            <person name="Carter J.M."/>
            <person name="Baker S.C."/>
            <person name="Pink R."/>
            <person name="Carter D.R."/>
            <person name="Collins A."/>
            <person name="Tomlin J."/>
            <person name="Gibbs M."/>
            <person name="Breuker C.J."/>
        </authorList>
    </citation>
    <scope>NUCLEOTIDE SEQUENCE</scope>
    <source>
        <tissue evidence="1">Ovary</tissue>
    </source>
</reference>
<protein>
    <submittedName>
        <fullName evidence="1">Uncharacterized protein</fullName>
    </submittedName>
</protein>
<dbReference type="EMBL" id="GAIX01011129">
    <property type="protein sequence ID" value="JAA81431.1"/>
    <property type="molecule type" value="Transcribed_RNA"/>
</dbReference>
<dbReference type="AlphaFoldDB" id="S4NRP9"/>
<proteinExistence type="predicted"/>